<reference evidence="4" key="1">
    <citation type="journal article" date="2022" name="Proc. Natl. Acad. Sci. U.S.A.">
        <title>Life cycle and functional genomics of the unicellular red alga Galdieria for elucidating algal and plant evolution and industrial use.</title>
        <authorList>
            <person name="Hirooka S."/>
            <person name="Itabashi T."/>
            <person name="Ichinose T.M."/>
            <person name="Onuma R."/>
            <person name="Fujiwara T."/>
            <person name="Yamashita S."/>
            <person name="Jong L.W."/>
            <person name="Tomita R."/>
            <person name="Iwane A.H."/>
            <person name="Miyagishima S.Y."/>
        </authorList>
    </citation>
    <scope>NUCLEOTIDE SEQUENCE</scope>
    <source>
        <strain evidence="4">NBRC 102759</strain>
    </source>
</reference>
<feature type="coiled-coil region" evidence="1">
    <location>
        <begin position="303"/>
        <end position="330"/>
    </location>
</feature>
<reference evidence="4" key="2">
    <citation type="submission" date="2022-01" db="EMBL/GenBank/DDBJ databases">
        <authorList>
            <person name="Hirooka S."/>
            <person name="Miyagishima S.Y."/>
        </authorList>
    </citation>
    <scope>NUCLEOTIDE SEQUENCE</scope>
    <source>
        <strain evidence="4">NBRC 102759</strain>
    </source>
</reference>
<evidence type="ECO:0000256" key="3">
    <source>
        <dbReference type="SAM" id="SignalP"/>
    </source>
</evidence>
<keyword evidence="2" id="KW-1133">Transmembrane helix</keyword>
<gene>
    <name evidence="4" type="ORF">GpartN1_g7520.t1</name>
</gene>
<protein>
    <submittedName>
        <fullName evidence="4">Uncharacterized protein</fullName>
    </submittedName>
</protein>
<evidence type="ECO:0000313" key="4">
    <source>
        <dbReference type="EMBL" id="GJQ15729.1"/>
    </source>
</evidence>
<feature type="transmembrane region" description="Helical" evidence="2">
    <location>
        <begin position="354"/>
        <end position="377"/>
    </location>
</feature>
<feature type="chain" id="PRO_5039609871" evidence="3">
    <location>
        <begin position="22"/>
        <end position="381"/>
    </location>
</feature>
<comment type="caution">
    <text evidence="4">The sequence shown here is derived from an EMBL/GenBank/DDBJ whole genome shotgun (WGS) entry which is preliminary data.</text>
</comment>
<dbReference type="Proteomes" id="UP001061958">
    <property type="component" value="Unassembled WGS sequence"/>
</dbReference>
<keyword evidence="2" id="KW-0472">Membrane</keyword>
<evidence type="ECO:0000313" key="5">
    <source>
        <dbReference type="Proteomes" id="UP001061958"/>
    </source>
</evidence>
<sequence length="381" mass="43013">MNRYITILSFLITLSTLVVSATHNCSCYIYVGGYYGQQPYLLGNIENMTSCMNCTQEACQSNFVSVLDALEQYYKYAYPFYIYPYCPQPQPSTNTTVQSQVSAQVQENIQVSSNLPNVKVNVSAVTDVHVQENLQESYYPSNYYDYYPPDYYNYYYSSYYNPYGYYYYYYQPECCQGDGNQYHNVSKQLATMETQIQSIMQMLESLNQTNEIDGMATNLTILSNYVAMFEEITNSSLNSTQMLLTNIEMDMSNNFTKIYNDMMSLGKNLSKDNNYTKKELQEVLDELGQLNETSSCHNYTKSIDRIQKNISTLDMEYKELKGNMSSLRSQLATATGSSDPSVKAASSGSTSPTAIAGVVLGSIAVAGIVVVIVLVVMRIIV</sequence>
<organism evidence="4 5">
    <name type="scientific">Galdieria partita</name>
    <dbReference type="NCBI Taxonomy" id="83374"/>
    <lineage>
        <taxon>Eukaryota</taxon>
        <taxon>Rhodophyta</taxon>
        <taxon>Bangiophyceae</taxon>
        <taxon>Galdieriales</taxon>
        <taxon>Galdieriaceae</taxon>
        <taxon>Galdieria</taxon>
    </lineage>
</organism>
<feature type="signal peptide" evidence="3">
    <location>
        <begin position="1"/>
        <end position="21"/>
    </location>
</feature>
<dbReference type="AlphaFoldDB" id="A0A9C7UTT6"/>
<keyword evidence="3" id="KW-0732">Signal</keyword>
<evidence type="ECO:0000256" key="2">
    <source>
        <dbReference type="SAM" id="Phobius"/>
    </source>
</evidence>
<keyword evidence="5" id="KW-1185">Reference proteome</keyword>
<accession>A0A9C7UTT6</accession>
<keyword evidence="1" id="KW-0175">Coiled coil</keyword>
<dbReference type="OrthoDB" id="10458789at2759"/>
<evidence type="ECO:0000256" key="1">
    <source>
        <dbReference type="SAM" id="Coils"/>
    </source>
</evidence>
<proteinExistence type="predicted"/>
<dbReference type="EMBL" id="BQMJ01000073">
    <property type="protein sequence ID" value="GJQ15729.1"/>
    <property type="molecule type" value="Genomic_DNA"/>
</dbReference>
<keyword evidence="2" id="KW-0812">Transmembrane</keyword>
<name>A0A9C7UTT6_9RHOD</name>